<dbReference type="OrthoDB" id="9812109at2"/>
<keyword evidence="3 5" id="KW-0697">Rotamase</keyword>
<dbReference type="Proteomes" id="UP000059113">
    <property type="component" value="Chromosome"/>
</dbReference>
<comment type="similarity">
    <text evidence="2 6">Belongs to the FKBP-type PPIase family.</text>
</comment>
<dbReference type="RefSeq" id="WP_048886213.1">
    <property type="nucleotide sequence ID" value="NZ_CP011310.1"/>
</dbReference>
<reference evidence="10 11" key="1">
    <citation type="journal article" date="2015" name="Int. J. Syst. Evol. Microbiol.">
        <title>Erythrobacter atlanticus sp. nov., a bacterium from ocean sediment able to degrade polycyclic aromatic hydrocarbons.</title>
        <authorList>
            <person name="Zhuang L."/>
            <person name="Liu Y."/>
            <person name="Wang L."/>
            <person name="Wang W."/>
            <person name="Shao Z."/>
        </authorList>
    </citation>
    <scope>NUCLEOTIDE SEQUENCE [LARGE SCALE GENOMIC DNA]</scope>
    <source>
        <strain evidence="11">s21-N3</strain>
    </source>
</reference>
<dbReference type="AlphaFoldDB" id="A0A0H4VZR2"/>
<dbReference type="Gene3D" id="3.10.50.40">
    <property type="match status" value="1"/>
</dbReference>
<organism evidence="10 11">
    <name type="scientific">Aurantiacibacter atlanticus</name>
    <dbReference type="NCBI Taxonomy" id="1648404"/>
    <lineage>
        <taxon>Bacteria</taxon>
        <taxon>Pseudomonadati</taxon>
        <taxon>Pseudomonadota</taxon>
        <taxon>Alphaproteobacteria</taxon>
        <taxon>Sphingomonadales</taxon>
        <taxon>Erythrobacteraceae</taxon>
        <taxon>Aurantiacibacter</taxon>
    </lineage>
</organism>
<dbReference type="KEGG" id="ery:CP97_12440"/>
<evidence type="ECO:0000313" key="11">
    <source>
        <dbReference type="Proteomes" id="UP000059113"/>
    </source>
</evidence>
<evidence type="ECO:0000256" key="6">
    <source>
        <dbReference type="RuleBase" id="RU003915"/>
    </source>
</evidence>
<evidence type="ECO:0000256" key="1">
    <source>
        <dbReference type="ARBA" id="ARBA00000971"/>
    </source>
</evidence>
<dbReference type="PATRIC" id="fig|1648404.4.peg.2590"/>
<evidence type="ECO:0000256" key="2">
    <source>
        <dbReference type="ARBA" id="ARBA00006577"/>
    </source>
</evidence>
<dbReference type="EMBL" id="CP011310">
    <property type="protein sequence ID" value="AKQ42673.1"/>
    <property type="molecule type" value="Genomic_DNA"/>
</dbReference>
<dbReference type="InterPro" id="IPR001179">
    <property type="entry name" value="PPIase_FKBP_dom"/>
</dbReference>
<dbReference type="Pfam" id="PF00254">
    <property type="entry name" value="FKBP_C"/>
    <property type="match status" value="1"/>
</dbReference>
<evidence type="ECO:0000256" key="3">
    <source>
        <dbReference type="ARBA" id="ARBA00023110"/>
    </source>
</evidence>
<dbReference type="PROSITE" id="PS50059">
    <property type="entry name" value="FKBP_PPIASE"/>
    <property type="match status" value="1"/>
</dbReference>
<feature type="region of interest" description="Disordered" evidence="7">
    <location>
        <begin position="172"/>
        <end position="193"/>
    </location>
</feature>
<protein>
    <recommendedName>
        <fullName evidence="6">Peptidyl-prolyl cis-trans isomerase</fullName>
        <ecNumber evidence="6">5.2.1.8</ecNumber>
    </recommendedName>
</protein>
<proteinExistence type="inferred from homology"/>
<feature type="transmembrane region" description="Helical" evidence="8">
    <location>
        <begin position="20"/>
        <end position="39"/>
    </location>
</feature>
<evidence type="ECO:0000259" key="9">
    <source>
        <dbReference type="PROSITE" id="PS50059"/>
    </source>
</evidence>
<keyword evidence="8" id="KW-1133">Transmembrane helix</keyword>
<evidence type="ECO:0000256" key="5">
    <source>
        <dbReference type="PROSITE-ProRule" id="PRU00277"/>
    </source>
</evidence>
<keyword evidence="8" id="KW-0812">Transmembrane</keyword>
<evidence type="ECO:0000256" key="7">
    <source>
        <dbReference type="SAM" id="MobiDB-lite"/>
    </source>
</evidence>
<reference evidence="11" key="2">
    <citation type="submission" date="2015-04" db="EMBL/GenBank/DDBJ databases">
        <title>The complete genome sequence of Erythrobacter sp. s21-N3.</title>
        <authorList>
            <person name="Zhuang L."/>
            <person name="Liu Y."/>
            <person name="Shao Z."/>
        </authorList>
    </citation>
    <scope>NUCLEOTIDE SEQUENCE [LARGE SCALE GENOMIC DNA]</scope>
    <source>
        <strain evidence="11">s21-N3</strain>
    </source>
</reference>
<keyword evidence="11" id="KW-1185">Reference proteome</keyword>
<evidence type="ECO:0000256" key="8">
    <source>
        <dbReference type="SAM" id="Phobius"/>
    </source>
</evidence>
<comment type="catalytic activity">
    <reaction evidence="1 5 6">
        <text>[protein]-peptidylproline (omega=180) = [protein]-peptidylproline (omega=0)</text>
        <dbReference type="Rhea" id="RHEA:16237"/>
        <dbReference type="Rhea" id="RHEA-COMP:10747"/>
        <dbReference type="Rhea" id="RHEA-COMP:10748"/>
        <dbReference type="ChEBI" id="CHEBI:83833"/>
        <dbReference type="ChEBI" id="CHEBI:83834"/>
        <dbReference type="EC" id="5.2.1.8"/>
    </reaction>
</comment>
<keyword evidence="8" id="KW-0472">Membrane</keyword>
<gene>
    <name evidence="10" type="ORF">CP97_12440</name>
</gene>
<dbReference type="STRING" id="1648404.CP97_12440"/>
<feature type="domain" description="PPIase FKBP-type" evidence="9">
    <location>
        <begin position="59"/>
        <end position="154"/>
    </location>
</feature>
<dbReference type="InterPro" id="IPR046357">
    <property type="entry name" value="PPIase_dom_sf"/>
</dbReference>
<keyword evidence="4 5" id="KW-0413">Isomerase</keyword>
<accession>A0A0H4VZR2</accession>
<sequence>MVEVTRVPLQPIAKGSLLKLWLGVLVAILLAAAIAWAAMPKGVTVNAITAGEGPSPTAEDVVFLRYTGKLEDGTVFDQSQEGGWPVPGILPDGAALPLGQMIPGFTEAVTQMQKGGSYEVFIPSDKGYGEDVQEGSPIPPNADLYFDVQLVDFMSEEEAQQRYMQMMQVMQETQGAEGEGGATPQGAPVPPQQ</sequence>
<evidence type="ECO:0000313" key="10">
    <source>
        <dbReference type="EMBL" id="AKQ42673.1"/>
    </source>
</evidence>
<dbReference type="PANTHER" id="PTHR43811:SF19">
    <property type="entry name" value="39 KDA FK506-BINDING NUCLEAR PROTEIN"/>
    <property type="match status" value="1"/>
</dbReference>
<dbReference type="EC" id="5.2.1.8" evidence="6"/>
<dbReference type="GO" id="GO:0003755">
    <property type="term" value="F:peptidyl-prolyl cis-trans isomerase activity"/>
    <property type="evidence" value="ECO:0007669"/>
    <property type="project" value="UniProtKB-UniRule"/>
</dbReference>
<name>A0A0H4VZR2_9SPHN</name>
<dbReference type="PANTHER" id="PTHR43811">
    <property type="entry name" value="FKBP-TYPE PEPTIDYL-PROLYL CIS-TRANS ISOMERASE FKPA"/>
    <property type="match status" value="1"/>
</dbReference>
<evidence type="ECO:0000256" key="4">
    <source>
        <dbReference type="ARBA" id="ARBA00023235"/>
    </source>
</evidence>
<dbReference type="SUPFAM" id="SSF54534">
    <property type="entry name" value="FKBP-like"/>
    <property type="match status" value="1"/>
</dbReference>